<accession>A0ACC3NCJ9</accession>
<keyword evidence="2" id="KW-1185">Reference proteome</keyword>
<evidence type="ECO:0000313" key="2">
    <source>
        <dbReference type="Proteomes" id="UP001281147"/>
    </source>
</evidence>
<proteinExistence type="predicted"/>
<organism evidence="1 2">
    <name type="scientific">Vermiconidia calcicola</name>
    <dbReference type="NCBI Taxonomy" id="1690605"/>
    <lineage>
        <taxon>Eukaryota</taxon>
        <taxon>Fungi</taxon>
        <taxon>Dikarya</taxon>
        <taxon>Ascomycota</taxon>
        <taxon>Pezizomycotina</taxon>
        <taxon>Dothideomycetes</taxon>
        <taxon>Dothideomycetidae</taxon>
        <taxon>Mycosphaerellales</taxon>
        <taxon>Extremaceae</taxon>
        <taxon>Vermiconidia</taxon>
    </lineage>
</organism>
<gene>
    <name evidence="1" type="ORF">LTR37_007784</name>
</gene>
<dbReference type="EMBL" id="JAUTXU010000055">
    <property type="protein sequence ID" value="KAK3714478.1"/>
    <property type="molecule type" value="Genomic_DNA"/>
</dbReference>
<comment type="caution">
    <text evidence="1">The sequence shown here is derived from an EMBL/GenBank/DDBJ whole genome shotgun (WGS) entry which is preliminary data.</text>
</comment>
<dbReference type="Proteomes" id="UP001281147">
    <property type="component" value="Unassembled WGS sequence"/>
</dbReference>
<evidence type="ECO:0000313" key="1">
    <source>
        <dbReference type="EMBL" id="KAK3714478.1"/>
    </source>
</evidence>
<reference evidence="1" key="1">
    <citation type="submission" date="2023-07" db="EMBL/GenBank/DDBJ databases">
        <title>Black Yeasts Isolated from many extreme environments.</title>
        <authorList>
            <person name="Coleine C."/>
            <person name="Stajich J.E."/>
            <person name="Selbmann L."/>
        </authorList>
    </citation>
    <scope>NUCLEOTIDE SEQUENCE</scope>
    <source>
        <strain evidence="1">CCFEE 5714</strain>
    </source>
</reference>
<sequence length="243" mass="27310">MPLMETREATFNRILQPVNALASEDANGECGICRDLFTDPKCLPCGHVFCNTCIRSSLVNDNRCPIDRSVLYRDFWTFSASVTMELENLWVAFIMILVAFSQPQYEEVIVGIILTYGLRALLELYATSPLLNVPSLNNYFTGLSTLYILKLGMGSALDGEITWMRVRATWELSRSIDSRPQRALATSETVADAISLIPLVYVCMVMVVPAPKELEIALYCCLAMLIHNVLRDGATWLRRKRTA</sequence>
<name>A0ACC3NCJ9_9PEZI</name>
<protein>
    <submittedName>
        <fullName evidence="1">Uncharacterized protein</fullName>
    </submittedName>
</protein>